<evidence type="ECO:0000259" key="8">
    <source>
        <dbReference type="Pfam" id="PF21006"/>
    </source>
</evidence>
<accession>A0A1I2K6G7</accession>
<feature type="domain" description="Nitrile hydratase beta subunit" evidence="7">
    <location>
        <begin position="143"/>
        <end position="235"/>
    </location>
</feature>
<evidence type="ECO:0000313" key="10">
    <source>
        <dbReference type="Proteomes" id="UP000181942"/>
    </source>
</evidence>
<dbReference type="AlphaFoldDB" id="A0A1I2K6G7"/>
<organism evidence="9 10">
    <name type="scientific">Streptomyces mirabilis</name>
    <dbReference type="NCBI Taxonomy" id="68239"/>
    <lineage>
        <taxon>Bacteria</taxon>
        <taxon>Bacillati</taxon>
        <taxon>Actinomycetota</taxon>
        <taxon>Actinomycetes</taxon>
        <taxon>Kitasatosporales</taxon>
        <taxon>Streptomycetaceae</taxon>
        <taxon>Streptomyces</taxon>
    </lineage>
</organism>
<evidence type="ECO:0000256" key="2">
    <source>
        <dbReference type="ARBA" id="ARBA00009098"/>
    </source>
</evidence>
<dbReference type="GO" id="GO:0018822">
    <property type="term" value="F:nitrile hydratase activity"/>
    <property type="evidence" value="ECO:0007669"/>
    <property type="project" value="UniProtKB-EC"/>
</dbReference>
<feature type="region of interest" description="Disordered" evidence="6">
    <location>
        <begin position="1"/>
        <end position="22"/>
    </location>
</feature>
<reference evidence="9 10" key="1">
    <citation type="submission" date="2016-10" db="EMBL/GenBank/DDBJ databases">
        <authorList>
            <person name="de Groot N.N."/>
        </authorList>
    </citation>
    <scope>NUCLEOTIDE SEQUENCE [LARGE SCALE GENOMIC DNA]</scope>
    <source>
        <strain evidence="9 10">OK461</strain>
    </source>
</reference>
<dbReference type="Pfam" id="PF02211">
    <property type="entry name" value="NHase_beta_C"/>
    <property type="match status" value="1"/>
</dbReference>
<dbReference type="NCBIfam" id="TIGR03888">
    <property type="entry name" value="nitrile_beta"/>
    <property type="match status" value="1"/>
</dbReference>
<dbReference type="InterPro" id="IPR049054">
    <property type="entry name" value="CN_hydtase_beta-like_N"/>
</dbReference>
<dbReference type="InterPro" id="IPR024690">
    <property type="entry name" value="CN_hydtase_beta_dom_C"/>
</dbReference>
<evidence type="ECO:0000256" key="1">
    <source>
        <dbReference type="ARBA" id="ARBA00004042"/>
    </source>
</evidence>
<dbReference type="Gene3D" id="2.30.30.50">
    <property type="match status" value="1"/>
</dbReference>
<dbReference type="InterPro" id="IPR042262">
    <property type="entry name" value="CN_hydtase_beta_C"/>
</dbReference>
<feature type="compositionally biased region" description="Low complexity" evidence="6">
    <location>
        <begin position="106"/>
        <end position="120"/>
    </location>
</feature>
<dbReference type="EC" id="4.2.1.84" evidence="5"/>
<evidence type="ECO:0000259" key="7">
    <source>
        <dbReference type="Pfam" id="PF02211"/>
    </source>
</evidence>
<dbReference type="Gene3D" id="1.10.472.20">
    <property type="entry name" value="Nitrile hydratase, beta subunit"/>
    <property type="match status" value="1"/>
</dbReference>
<name>A0A1I2K6G7_9ACTN</name>
<dbReference type="OrthoDB" id="3478924at2"/>
<sequence length="238" mass="25678">MEGVADMGGTSGWGPARPPRADEPVFAEPWQGRAAALTILATRVSGRNVDAFRHAQERLDRAAYLDEGYFGRWLNAAELMLTEGAILARGEINARARDLRGEHVENPPVSLPESVSVPESARPDADPPTAAIAAWRSAPGSLRTIDAAPAFAVGQRVRAKNISPPGHTRLPGYVRGHAGVVEVIQPAAVFPDTHAHFLGENPQHVYSVRFDSHELWGEGADSFAVTVDLFENYLETTS</sequence>
<dbReference type="SUPFAM" id="SSF50090">
    <property type="entry name" value="Electron transport accessory proteins"/>
    <property type="match status" value="1"/>
</dbReference>
<dbReference type="RefSeq" id="WP_075029548.1">
    <property type="nucleotide sequence ID" value="NZ_FONR01000009.1"/>
</dbReference>
<feature type="region of interest" description="Disordered" evidence="6">
    <location>
        <begin position="103"/>
        <end position="127"/>
    </location>
</feature>
<keyword evidence="3 5" id="KW-0456">Lyase</keyword>
<dbReference type="EMBL" id="FONR01000009">
    <property type="protein sequence ID" value="SFF62023.1"/>
    <property type="molecule type" value="Genomic_DNA"/>
</dbReference>
<feature type="domain" description="Nitrile hydratase beta subunit-like N-terminal" evidence="8">
    <location>
        <begin position="1"/>
        <end position="102"/>
    </location>
</feature>
<dbReference type="Proteomes" id="UP000181942">
    <property type="component" value="Unassembled WGS sequence"/>
</dbReference>
<comment type="function">
    <text evidence="1 5">NHase catalyzes the hydration of various nitrile compounds to the corresponding amides.</text>
</comment>
<evidence type="ECO:0000256" key="4">
    <source>
        <dbReference type="ARBA" id="ARBA00044877"/>
    </source>
</evidence>
<dbReference type="PIRSF" id="PIRSF001427">
    <property type="entry name" value="NHase_beta"/>
    <property type="match status" value="1"/>
</dbReference>
<dbReference type="Pfam" id="PF21006">
    <property type="entry name" value="NHase_beta_N"/>
    <property type="match status" value="1"/>
</dbReference>
<evidence type="ECO:0000256" key="5">
    <source>
        <dbReference type="PIRNR" id="PIRNR001427"/>
    </source>
</evidence>
<evidence type="ECO:0000256" key="3">
    <source>
        <dbReference type="ARBA" id="ARBA00023239"/>
    </source>
</evidence>
<comment type="similarity">
    <text evidence="2 5">Belongs to the nitrile hydratase subunit beta family.</text>
</comment>
<dbReference type="InterPro" id="IPR003168">
    <property type="entry name" value="Nitrile_hydratase_bsu"/>
</dbReference>
<gene>
    <name evidence="9" type="ORF">SAMN02787118_109330</name>
</gene>
<proteinExistence type="inferred from homology"/>
<protein>
    <recommendedName>
        <fullName evidence="5">Nitrile hydratase subunit beta</fullName>
        <shortName evidence="5">NHase</shortName>
        <ecNumber evidence="5">4.2.1.84</ecNumber>
    </recommendedName>
</protein>
<evidence type="ECO:0000313" key="9">
    <source>
        <dbReference type="EMBL" id="SFF62023.1"/>
    </source>
</evidence>
<comment type="catalytic activity">
    <reaction evidence="4 5">
        <text>an aliphatic primary amide = an aliphatic nitrile + H2O</text>
        <dbReference type="Rhea" id="RHEA:12673"/>
        <dbReference type="ChEBI" id="CHEBI:15377"/>
        <dbReference type="ChEBI" id="CHEBI:65285"/>
        <dbReference type="ChEBI" id="CHEBI:80291"/>
        <dbReference type="EC" id="4.2.1.84"/>
    </reaction>
</comment>
<evidence type="ECO:0000256" key="6">
    <source>
        <dbReference type="SAM" id="MobiDB-lite"/>
    </source>
</evidence>
<dbReference type="GO" id="GO:0046914">
    <property type="term" value="F:transition metal ion binding"/>
    <property type="evidence" value="ECO:0007669"/>
    <property type="project" value="InterPro"/>
</dbReference>
<dbReference type="InterPro" id="IPR008990">
    <property type="entry name" value="Elect_transpt_acc-like_dom_sf"/>
</dbReference>